<dbReference type="OrthoDB" id="227596at2"/>
<comment type="caution">
    <text evidence="12">The sequence shown here is derived from an EMBL/GenBank/DDBJ whole genome shotgun (WGS) entry which is preliminary data.</text>
</comment>
<evidence type="ECO:0000313" key="12">
    <source>
        <dbReference type="EMBL" id="RMI33022.1"/>
    </source>
</evidence>
<evidence type="ECO:0000256" key="3">
    <source>
        <dbReference type="ARBA" id="ARBA00022553"/>
    </source>
</evidence>
<feature type="transmembrane region" description="Helical" evidence="9">
    <location>
        <begin position="39"/>
        <end position="57"/>
    </location>
</feature>
<dbReference type="GO" id="GO:0005524">
    <property type="term" value="F:ATP binding"/>
    <property type="evidence" value="ECO:0007669"/>
    <property type="project" value="UniProtKB-KW"/>
</dbReference>
<keyword evidence="9" id="KW-0472">Membrane</keyword>
<evidence type="ECO:0000256" key="8">
    <source>
        <dbReference type="ARBA" id="ARBA00023012"/>
    </source>
</evidence>
<dbReference type="GO" id="GO:0000155">
    <property type="term" value="F:phosphorelay sensor kinase activity"/>
    <property type="evidence" value="ECO:0007669"/>
    <property type="project" value="InterPro"/>
</dbReference>
<evidence type="ECO:0000256" key="5">
    <source>
        <dbReference type="ARBA" id="ARBA00022741"/>
    </source>
</evidence>
<keyword evidence="13" id="KW-1185">Reference proteome</keyword>
<dbReference type="RefSeq" id="WP_122188405.1">
    <property type="nucleotide sequence ID" value="NZ_RFFH01000004.1"/>
</dbReference>
<dbReference type="Gene3D" id="1.20.5.1930">
    <property type="match status" value="1"/>
</dbReference>
<name>A0A3M2L5P2_9NOCA</name>
<dbReference type="GO" id="GO:0016020">
    <property type="term" value="C:membrane"/>
    <property type="evidence" value="ECO:0007669"/>
    <property type="project" value="InterPro"/>
</dbReference>
<dbReference type="CDD" id="cd16917">
    <property type="entry name" value="HATPase_UhpB-NarQ-NarX-like"/>
    <property type="match status" value="1"/>
</dbReference>
<gene>
    <name evidence="12" type="ORF">EBN03_13000</name>
</gene>
<keyword evidence="3" id="KW-0597">Phosphoprotein</keyword>
<keyword evidence="9" id="KW-0812">Transmembrane</keyword>
<dbReference type="InterPro" id="IPR050482">
    <property type="entry name" value="Sensor_HK_TwoCompSys"/>
</dbReference>
<evidence type="ECO:0000256" key="4">
    <source>
        <dbReference type="ARBA" id="ARBA00022679"/>
    </source>
</evidence>
<feature type="transmembrane region" description="Helical" evidence="9">
    <location>
        <begin position="64"/>
        <end position="82"/>
    </location>
</feature>
<dbReference type="GO" id="GO:0046983">
    <property type="term" value="F:protein dimerization activity"/>
    <property type="evidence" value="ECO:0007669"/>
    <property type="project" value="InterPro"/>
</dbReference>
<keyword evidence="7" id="KW-0067">ATP-binding</keyword>
<dbReference type="SUPFAM" id="SSF55874">
    <property type="entry name" value="ATPase domain of HSP90 chaperone/DNA topoisomerase II/histidine kinase"/>
    <property type="match status" value="1"/>
</dbReference>
<evidence type="ECO:0000256" key="7">
    <source>
        <dbReference type="ARBA" id="ARBA00022840"/>
    </source>
</evidence>
<comment type="catalytic activity">
    <reaction evidence="1">
        <text>ATP + protein L-histidine = ADP + protein N-phospho-L-histidine.</text>
        <dbReference type="EC" id="2.7.13.3"/>
    </reaction>
</comment>
<evidence type="ECO:0000256" key="9">
    <source>
        <dbReference type="SAM" id="Phobius"/>
    </source>
</evidence>
<keyword evidence="9" id="KW-1133">Transmembrane helix</keyword>
<evidence type="ECO:0000256" key="6">
    <source>
        <dbReference type="ARBA" id="ARBA00022777"/>
    </source>
</evidence>
<dbReference type="InterPro" id="IPR036890">
    <property type="entry name" value="HATPase_C_sf"/>
</dbReference>
<dbReference type="Pfam" id="PF02518">
    <property type="entry name" value="HATPase_c"/>
    <property type="match status" value="1"/>
</dbReference>
<evidence type="ECO:0000313" key="13">
    <source>
        <dbReference type="Proteomes" id="UP000279275"/>
    </source>
</evidence>
<reference evidence="12 13" key="1">
    <citation type="submission" date="2018-10" db="EMBL/GenBank/DDBJ databases">
        <title>Isolation from cow dung.</title>
        <authorList>
            <person name="Ling L."/>
        </authorList>
    </citation>
    <scope>NUCLEOTIDE SEQUENCE [LARGE SCALE GENOMIC DNA]</scope>
    <source>
        <strain evidence="12 13">NEAU-LL90</strain>
    </source>
</reference>
<evidence type="ECO:0000259" key="10">
    <source>
        <dbReference type="Pfam" id="PF02518"/>
    </source>
</evidence>
<keyword evidence="5" id="KW-0547">Nucleotide-binding</keyword>
<keyword evidence="8" id="KW-0902">Two-component regulatory system</keyword>
<dbReference type="EC" id="2.7.13.3" evidence="2"/>
<feature type="domain" description="Histidine kinase/HSP90-like ATPase" evidence="10">
    <location>
        <begin position="297"/>
        <end position="387"/>
    </location>
</feature>
<evidence type="ECO:0000256" key="1">
    <source>
        <dbReference type="ARBA" id="ARBA00000085"/>
    </source>
</evidence>
<dbReference type="PANTHER" id="PTHR24421">
    <property type="entry name" value="NITRATE/NITRITE SENSOR PROTEIN NARX-RELATED"/>
    <property type="match status" value="1"/>
</dbReference>
<dbReference type="InterPro" id="IPR011712">
    <property type="entry name" value="Sig_transdc_His_kin_sub3_dim/P"/>
</dbReference>
<protein>
    <recommendedName>
        <fullName evidence="2">histidine kinase</fullName>
        <ecNumber evidence="2">2.7.13.3</ecNumber>
    </recommendedName>
</protein>
<dbReference type="AlphaFoldDB" id="A0A3M2L5P2"/>
<feature type="transmembrane region" description="Helical" evidence="9">
    <location>
        <begin position="142"/>
        <end position="161"/>
    </location>
</feature>
<dbReference type="EMBL" id="RFFH01000004">
    <property type="protein sequence ID" value="RMI33022.1"/>
    <property type="molecule type" value="Genomic_DNA"/>
</dbReference>
<dbReference type="PANTHER" id="PTHR24421:SF10">
    <property type="entry name" value="NITRATE_NITRITE SENSOR PROTEIN NARQ"/>
    <property type="match status" value="1"/>
</dbReference>
<keyword evidence="6 12" id="KW-0418">Kinase</keyword>
<evidence type="ECO:0000259" key="11">
    <source>
        <dbReference type="Pfam" id="PF07730"/>
    </source>
</evidence>
<organism evidence="12 13">
    <name type="scientific">Nocardia stercoris</name>
    <dbReference type="NCBI Taxonomy" id="2483361"/>
    <lineage>
        <taxon>Bacteria</taxon>
        <taxon>Bacillati</taxon>
        <taxon>Actinomycetota</taxon>
        <taxon>Actinomycetes</taxon>
        <taxon>Mycobacteriales</taxon>
        <taxon>Nocardiaceae</taxon>
        <taxon>Nocardia</taxon>
    </lineage>
</organism>
<feature type="transmembrane region" description="Helical" evidence="9">
    <location>
        <begin position="88"/>
        <end position="108"/>
    </location>
</feature>
<keyword evidence="4" id="KW-0808">Transferase</keyword>
<evidence type="ECO:0000256" key="2">
    <source>
        <dbReference type="ARBA" id="ARBA00012438"/>
    </source>
</evidence>
<dbReference type="Proteomes" id="UP000279275">
    <property type="component" value="Unassembled WGS sequence"/>
</dbReference>
<feature type="domain" description="Signal transduction histidine kinase subgroup 3 dimerisation and phosphoacceptor" evidence="11">
    <location>
        <begin position="186"/>
        <end position="251"/>
    </location>
</feature>
<sequence length="389" mass="40788">MTGQRRTARSRQIVDGFTVLLALILLAVAWPTLHLTHKVPPAAAPFIAGFAAFPILLVRVNPQLGWAVSAGSALLIALAVPNQPGNTLPFQVVHIVALFALVLAVTVFAPVRTVAVVWVTTALLMATTMARTGDSFAESGFGWPLAVTGLVAFGLLVRWVALSRRALQRSEEETELERARRAILEEKARIARDLHDVVAHHMSMVVVQAQTAPYRIDGLSADARAEFESIGSGARAALNEVRGLLGVLRSDGELPEHAPQPRAADVPGLLDAAQRAGVPLIRSVDGALDAVPETTGLALYRIVQESLANAARHAPGAPVEVRIAVGPDLTVSIANDRSTAARPSDQPSTAGTGITGMQARAAAVGGVLTATPRPDGGFHVLARLPLAPA</sequence>
<proteinExistence type="predicted"/>
<dbReference type="Pfam" id="PF07730">
    <property type="entry name" value="HisKA_3"/>
    <property type="match status" value="1"/>
</dbReference>
<dbReference type="InterPro" id="IPR003594">
    <property type="entry name" value="HATPase_dom"/>
</dbReference>
<feature type="transmembrane region" description="Helical" evidence="9">
    <location>
        <begin position="12"/>
        <end position="33"/>
    </location>
</feature>
<dbReference type="Gene3D" id="3.30.565.10">
    <property type="entry name" value="Histidine kinase-like ATPase, C-terminal domain"/>
    <property type="match status" value="1"/>
</dbReference>
<accession>A0A3M2L5P2</accession>